<sequence length="415" mass="44345">MSDSVTTHRSRLVRSVGLCVLLAAPAVVIRLLGAEIEPVAAILVFGAAVFAASFVLAWAAEAAQVDISGGLAIAILALIAVLPEYAVDLYYAYTAGSDPAYVQYAAANMTGSNRLLLGLGWPVVVLVGLWGLKRVHQRRGHTLPLDAGNRLELGFLLAAGIFAFVMPLTGQIHVWMGVVLFAWFVFYAWRLSRGEVEEPNLRGTSAVIGALPTRARRITLVALFGFAAVVVLLAAEPFAHSLVDGGGALGVDEFLLVQWVAPLASEAPEFIIAIMFAARGNATAAIGTLISSKVNQWTLLVGSLPMAYWAGGGSAALPLDDRQVEEVLLTATQTMLGIALILGLHFHRRSAWLLLILFLVQFPVTGTQGRLILSAVYGLIAIAALVWNFRHLLPTLRAPFTKDLIPESEYAGHQP</sequence>
<dbReference type="InterPro" id="IPR044880">
    <property type="entry name" value="NCX_ion-bd_dom_sf"/>
</dbReference>
<evidence type="ECO:0000259" key="6">
    <source>
        <dbReference type="Pfam" id="PF01699"/>
    </source>
</evidence>
<feature type="domain" description="Sodium/calcium exchanger membrane region" evidence="6">
    <location>
        <begin position="220"/>
        <end position="360"/>
    </location>
</feature>
<feature type="transmembrane region" description="Helical" evidence="5">
    <location>
        <begin position="372"/>
        <end position="389"/>
    </location>
</feature>
<dbReference type="Pfam" id="PF01699">
    <property type="entry name" value="Na_Ca_ex"/>
    <property type="match status" value="2"/>
</dbReference>
<reference evidence="7 8" key="1">
    <citation type="submission" date="2023-07" db="EMBL/GenBank/DDBJ databases">
        <title>Sequencing the genomes of 1000 actinobacteria strains.</title>
        <authorList>
            <person name="Klenk H.-P."/>
        </authorList>
    </citation>
    <scope>NUCLEOTIDE SEQUENCE [LARGE SCALE GENOMIC DNA]</scope>
    <source>
        <strain evidence="7 8">DSM 44388</strain>
    </source>
</reference>
<organism evidence="7 8">
    <name type="scientific">Kineosporia succinea</name>
    <dbReference type="NCBI Taxonomy" id="84632"/>
    <lineage>
        <taxon>Bacteria</taxon>
        <taxon>Bacillati</taxon>
        <taxon>Actinomycetota</taxon>
        <taxon>Actinomycetes</taxon>
        <taxon>Kineosporiales</taxon>
        <taxon>Kineosporiaceae</taxon>
        <taxon>Kineosporia</taxon>
    </lineage>
</organism>
<gene>
    <name evidence="7" type="ORF">J2S57_000706</name>
</gene>
<evidence type="ECO:0000313" key="7">
    <source>
        <dbReference type="EMBL" id="MDP9824957.1"/>
    </source>
</evidence>
<evidence type="ECO:0000256" key="4">
    <source>
        <dbReference type="ARBA" id="ARBA00023136"/>
    </source>
</evidence>
<feature type="transmembrane region" description="Helical" evidence="5">
    <location>
        <begin position="12"/>
        <end position="33"/>
    </location>
</feature>
<feature type="transmembrane region" description="Helical" evidence="5">
    <location>
        <begin position="153"/>
        <end position="169"/>
    </location>
</feature>
<feature type="transmembrane region" description="Helical" evidence="5">
    <location>
        <begin position="71"/>
        <end position="93"/>
    </location>
</feature>
<feature type="domain" description="Sodium/calcium exchanger membrane region" evidence="6">
    <location>
        <begin position="40"/>
        <end position="189"/>
    </location>
</feature>
<dbReference type="InterPro" id="IPR004837">
    <property type="entry name" value="NaCa_Exmemb"/>
</dbReference>
<accession>A0ABT9NXG7</accession>
<feature type="transmembrane region" description="Helical" evidence="5">
    <location>
        <begin position="351"/>
        <end position="366"/>
    </location>
</feature>
<dbReference type="EMBL" id="JAUSQZ010000001">
    <property type="protein sequence ID" value="MDP9824957.1"/>
    <property type="molecule type" value="Genomic_DNA"/>
</dbReference>
<evidence type="ECO:0000256" key="1">
    <source>
        <dbReference type="ARBA" id="ARBA00004141"/>
    </source>
</evidence>
<feature type="transmembrane region" description="Helical" evidence="5">
    <location>
        <begin position="39"/>
        <end position="59"/>
    </location>
</feature>
<evidence type="ECO:0000256" key="3">
    <source>
        <dbReference type="ARBA" id="ARBA00022989"/>
    </source>
</evidence>
<keyword evidence="4 5" id="KW-0472">Membrane</keyword>
<evidence type="ECO:0000313" key="8">
    <source>
        <dbReference type="Proteomes" id="UP001235712"/>
    </source>
</evidence>
<dbReference type="RefSeq" id="WP_307238241.1">
    <property type="nucleotide sequence ID" value="NZ_JAUSQZ010000001.1"/>
</dbReference>
<comment type="caution">
    <text evidence="7">The sequence shown here is derived from an EMBL/GenBank/DDBJ whole genome shotgun (WGS) entry which is preliminary data.</text>
</comment>
<dbReference type="Gene3D" id="1.20.1420.30">
    <property type="entry name" value="NCX, central ion-binding region"/>
    <property type="match status" value="1"/>
</dbReference>
<proteinExistence type="predicted"/>
<keyword evidence="3 5" id="KW-1133">Transmembrane helix</keyword>
<protein>
    <submittedName>
        <fullName evidence="7">Cation:H+ antiporter</fullName>
    </submittedName>
</protein>
<evidence type="ECO:0000256" key="2">
    <source>
        <dbReference type="ARBA" id="ARBA00022692"/>
    </source>
</evidence>
<keyword evidence="2 5" id="KW-0812">Transmembrane</keyword>
<comment type="subcellular location">
    <subcellularLocation>
        <location evidence="1">Membrane</location>
        <topology evidence="1">Multi-pass membrane protein</topology>
    </subcellularLocation>
</comment>
<feature type="transmembrane region" description="Helical" evidence="5">
    <location>
        <begin position="327"/>
        <end position="344"/>
    </location>
</feature>
<feature type="transmembrane region" description="Helical" evidence="5">
    <location>
        <begin position="297"/>
        <end position="315"/>
    </location>
</feature>
<feature type="transmembrane region" description="Helical" evidence="5">
    <location>
        <begin position="175"/>
        <end position="192"/>
    </location>
</feature>
<feature type="transmembrane region" description="Helical" evidence="5">
    <location>
        <begin position="218"/>
        <end position="235"/>
    </location>
</feature>
<evidence type="ECO:0000256" key="5">
    <source>
        <dbReference type="SAM" id="Phobius"/>
    </source>
</evidence>
<feature type="transmembrane region" description="Helical" evidence="5">
    <location>
        <begin position="113"/>
        <end position="132"/>
    </location>
</feature>
<dbReference type="Proteomes" id="UP001235712">
    <property type="component" value="Unassembled WGS sequence"/>
</dbReference>
<keyword evidence="8" id="KW-1185">Reference proteome</keyword>
<name>A0ABT9NXG7_9ACTN</name>